<protein>
    <submittedName>
        <fullName evidence="4">Arylsulfatase A</fullName>
    </submittedName>
</protein>
<dbReference type="PANTHER" id="PTHR43751:SF1">
    <property type="entry name" value="SULFATASE ATSG-RELATED"/>
    <property type="match status" value="1"/>
</dbReference>
<gene>
    <name evidence="4" type="ORF">SAMN04488514_112104</name>
</gene>
<dbReference type="GO" id="GO:0016787">
    <property type="term" value="F:hydrolase activity"/>
    <property type="evidence" value="ECO:0007669"/>
    <property type="project" value="UniProtKB-KW"/>
</dbReference>
<dbReference type="SUPFAM" id="SSF53649">
    <property type="entry name" value="Alkaline phosphatase-like"/>
    <property type="match status" value="1"/>
</dbReference>
<evidence type="ECO:0000256" key="2">
    <source>
        <dbReference type="ARBA" id="ARBA00022801"/>
    </source>
</evidence>
<dbReference type="InterPro" id="IPR017850">
    <property type="entry name" value="Alkaline_phosphatase_core_sf"/>
</dbReference>
<dbReference type="CDD" id="cd16027">
    <property type="entry name" value="SGSH"/>
    <property type="match status" value="1"/>
</dbReference>
<dbReference type="Proteomes" id="UP000199440">
    <property type="component" value="Unassembled WGS sequence"/>
</dbReference>
<dbReference type="STRING" id="192904.SAMN04488514_112104"/>
<dbReference type="EMBL" id="FNGV01000012">
    <property type="protein sequence ID" value="SDM66920.1"/>
    <property type="molecule type" value="Genomic_DNA"/>
</dbReference>
<sequence>MLNRHTSIRNSICHVALFTTFVVLLTSCKEIRATNIKVDKRPNILLLMSDNQSWNHLGCYGNKVLKTPAIDKVAKEGVLFTNAYCAAPSCSPARAAMLTGQHIWRLKEAANLWSSFPQVKVYSKLLEDSGYTVGTEGKGWGPGNATVNGWKHNPGGKRFDSFTEFYNGIENGNPWMYWFSSRNPHRPYDANSLNKRNIALGDIEVPLYLPDNENVRKDIIDYYHEIESFDKEVASFIKLMTETGQLENTIIIVCSDNGWQMPRGLANLYDFGTRVPLIISWPGRFMGNRKVNDFTSLNDLAPTFLELAGIDIPKEMTSKSLLDILSSKKSGRLEEDRNFVVTARERHAFVRQGGVGYPGRAIRTDDYLYIRNYRPEEWPAGEPPLYGDVDAHMLQYSSPTKIFMLSNKEDALVKPFFETAFGKRPSDELYDLAKDPNQLNNVAGELEYEGVENYLSKKLTDYLVATLDPRETEVGFDWDAVEYYKELDKHPKPSKEAIIVLGLEEEYNYVID</sequence>
<comment type="similarity">
    <text evidence="1">Belongs to the sulfatase family.</text>
</comment>
<name>A0A1G9V480_9FLAO</name>
<dbReference type="PROSITE" id="PS00523">
    <property type="entry name" value="SULFATASE_1"/>
    <property type="match status" value="1"/>
</dbReference>
<dbReference type="InterPro" id="IPR000917">
    <property type="entry name" value="Sulfatase_N"/>
</dbReference>
<dbReference type="OrthoDB" id="9789742at2"/>
<keyword evidence="5" id="KW-1185">Reference proteome</keyword>
<dbReference type="PROSITE" id="PS51257">
    <property type="entry name" value="PROKAR_LIPOPROTEIN"/>
    <property type="match status" value="1"/>
</dbReference>
<dbReference type="RefSeq" id="WP_089893468.1">
    <property type="nucleotide sequence ID" value="NZ_FNGV01000012.1"/>
</dbReference>
<dbReference type="InterPro" id="IPR024607">
    <property type="entry name" value="Sulfatase_CS"/>
</dbReference>
<dbReference type="Pfam" id="PF00884">
    <property type="entry name" value="Sulfatase"/>
    <property type="match status" value="1"/>
</dbReference>
<accession>A0A1G9V480</accession>
<evidence type="ECO:0000259" key="3">
    <source>
        <dbReference type="Pfam" id="PF00884"/>
    </source>
</evidence>
<dbReference type="Gene3D" id="3.40.720.10">
    <property type="entry name" value="Alkaline Phosphatase, subunit A"/>
    <property type="match status" value="1"/>
</dbReference>
<evidence type="ECO:0000256" key="1">
    <source>
        <dbReference type="ARBA" id="ARBA00008779"/>
    </source>
</evidence>
<proteinExistence type="inferred from homology"/>
<dbReference type="AlphaFoldDB" id="A0A1G9V480"/>
<organism evidence="4 5">
    <name type="scientific">Kriegella aquimaris</name>
    <dbReference type="NCBI Taxonomy" id="192904"/>
    <lineage>
        <taxon>Bacteria</taxon>
        <taxon>Pseudomonadati</taxon>
        <taxon>Bacteroidota</taxon>
        <taxon>Flavobacteriia</taxon>
        <taxon>Flavobacteriales</taxon>
        <taxon>Flavobacteriaceae</taxon>
        <taxon>Kriegella</taxon>
    </lineage>
</organism>
<reference evidence="4 5" key="1">
    <citation type="submission" date="2016-10" db="EMBL/GenBank/DDBJ databases">
        <authorList>
            <person name="de Groot N.N."/>
        </authorList>
    </citation>
    <scope>NUCLEOTIDE SEQUENCE [LARGE SCALE GENOMIC DNA]</scope>
    <source>
        <strain evidence="4 5">DSM 19886</strain>
    </source>
</reference>
<evidence type="ECO:0000313" key="4">
    <source>
        <dbReference type="EMBL" id="SDM66920.1"/>
    </source>
</evidence>
<evidence type="ECO:0000313" key="5">
    <source>
        <dbReference type="Proteomes" id="UP000199440"/>
    </source>
</evidence>
<dbReference type="InterPro" id="IPR052701">
    <property type="entry name" value="GAG_Ulvan_Degrading_Sulfatases"/>
</dbReference>
<dbReference type="PANTHER" id="PTHR43751">
    <property type="entry name" value="SULFATASE"/>
    <property type="match status" value="1"/>
</dbReference>
<feature type="domain" description="Sulfatase N-terminal" evidence="3">
    <location>
        <begin position="42"/>
        <end position="310"/>
    </location>
</feature>
<keyword evidence="2" id="KW-0378">Hydrolase</keyword>